<evidence type="ECO:0000313" key="3">
    <source>
        <dbReference type="Proteomes" id="UP001419910"/>
    </source>
</evidence>
<feature type="domain" description="N,N-dimethylformamidase beta subunit-like C-terminal" evidence="1">
    <location>
        <begin position="278"/>
        <end position="708"/>
    </location>
</feature>
<dbReference type="InterPro" id="IPR046540">
    <property type="entry name" value="DMFA2_C"/>
</dbReference>
<sequence length="740" mass="80340">MTDHRLRIPLLDTREMPITGYLDRLSARPGERLTAHVSVLAGEPFTARLQRVISGDPNPSGPGLRFEDLSHRYHETHPGVRQSICPGSHAEMPGPDLAPSEGATWSVLICLTMNLGRGIILEQRAADRSVTMRLTDLGLRAEVSSGGDMVILDLLGVLPTDVWVRVWLSVDPSSRRLTIGRVDADSRGQSADAGLPEGFELVSGGRLTVAAGGEELASHFTGKIEDPAVYRGWGPPWSGGASHNRLVARWDFSLSMGTQHVVASAGSAVDGVLRNLPTRAVTGSRWSGDEHVWRHAPDQYGAIHFHEDDFGSCDWDRSFAFDVPGDQRSGAYAFHLTTKDGEDWLPFYVLPPCGATQARVAFLAPTYTYMAYANCYFANRAPEARARSASWGASPYTGGAFGSYGRSTYNWHADGSGVALSSRHRPILTMRPNFVFEDDSKGSGVRHYPADTHLLAWFEDKGIAFDVITDEDLDDEGVALIREYDAVVTGSHPEYHTAGTLDAIARYVADGGNLAYLGGNGFYWRIARNPSSPEVIEVRRAEGGIRLWAAQPGEYHHQLDGFLGGMWRRARRYPQALVGIGFTAQGPFEATYFRRRAASYDGPAAWIFEGVEEDRFGDYGLSAGGAAGFELDRADAVLGSPGKLHVLATSENPPASFSAVHEEMLTESLTLSGEPAGDLVRADMVYVETPAGGGVFSVGSITFCGSLWDGKRFDGPVSRILENVVRRFSGYEAAADPILP</sequence>
<dbReference type="SUPFAM" id="SSF49899">
    <property type="entry name" value="Concanavalin A-like lectins/glucanases"/>
    <property type="match status" value="1"/>
</dbReference>
<proteinExistence type="predicted"/>
<dbReference type="RefSeq" id="WP_343888439.1">
    <property type="nucleotide sequence ID" value="NZ_BAAAEH010000009.1"/>
</dbReference>
<comment type="caution">
    <text evidence="2">The sequence shown here is derived from an EMBL/GenBank/DDBJ whole genome shotgun (WGS) entry which is preliminary data.</text>
</comment>
<organism evidence="2 3">
    <name type="scientific">Sphingomonas oligophenolica</name>
    <dbReference type="NCBI Taxonomy" id="301154"/>
    <lineage>
        <taxon>Bacteria</taxon>
        <taxon>Pseudomonadati</taxon>
        <taxon>Pseudomonadota</taxon>
        <taxon>Alphaproteobacteria</taxon>
        <taxon>Sphingomonadales</taxon>
        <taxon>Sphingomonadaceae</taxon>
        <taxon>Sphingomonas</taxon>
    </lineage>
</organism>
<dbReference type="Pfam" id="PF20254">
    <property type="entry name" value="DMFA2_C"/>
    <property type="match status" value="1"/>
</dbReference>
<evidence type="ECO:0000313" key="2">
    <source>
        <dbReference type="EMBL" id="MEN2792193.1"/>
    </source>
</evidence>
<protein>
    <submittedName>
        <fullName evidence="2">N,N-dimethylformamidase beta subunit family domain-containing protein</fullName>
    </submittedName>
</protein>
<dbReference type="SUPFAM" id="SSF52317">
    <property type="entry name" value="Class I glutamine amidotransferase-like"/>
    <property type="match status" value="1"/>
</dbReference>
<gene>
    <name evidence="2" type="ORF">ABC974_21360</name>
</gene>
<keyword evidence="3" id="KW-1185">Reference proteome</keyword>
<name>A0ABU9Y8P8_9SPHN</name>
<reference evidence="2 3" key="1">
    <citation type="submission" date="2024-05" db="EMBL/GenBank/DDBJ databases">
        <authorList>
            <person name="Liu Q."/>
            <person name="Xin Y.-H."/>
        </authorList>
    </citation>
    <scope>NUCLEOTIDE SEQUENCE [LARGE SCALE GENOMIC DNA]</scope>
    <source>
        <strain evidence="2 3">CGMCC 1.10181</strain>
    </source>
</reference>
<dbReference type="EMBL" id="JBDIME010000025">
    <property type="protein sequence ID" value="MEN2792193.1"/>
    <property type="molecule type" value="Genomic_DNA"/>
</dbReference>
<dbReference type="Gene3D" id="3.40.50.880">
    <property type="match status" value="1"/>
</dbReference>
<evidence type="ECO:0000259" key="1">
    <source>
        <dbReference type="Pfam" id="PF20254"/>
    </source>
</evidence>
<accession>A0ABU9Y8P8</accession>
<dbReference type="InterPro" id="IPR013320">
    <property type="entry name" value="ConA-like_dom_sf"/>
</dbReference>
<dbReference type="Proteomes" id="UP001419910">
    <property type="component" value="Unassembled WGS sequence"/>
</dbReference>
<dbReference type="InterPro" id="IPR029062">
    <property type="entry name" value="Class_I_gatase-like"/>
</dbReference>